<protein>
    <submittedName>
        <fullName evidence="7">Rod shape-determining protein MreB</fullName>
    </submittedName>
</protein>
<dbReference type="EMBL" id="VSSQ01000032">
    <property type="protein sequence ID" value="MPL66467.1"/>
    <property type="molecule type" value="Genomic_DNA"/>
</dbReference>
<evidence type="ECO:0000256" key="6">
    <source>
        <dbReference type="ARBA" id="ARBA00023458"/>
    </source>
</evidence>
<sequence length="348" mass="37508">MAKNGFMSRFSQDIGIDLGTCNTLIYIRGKGIVLNEPSVVAVEKGTNRLVAVGTEAKGMLSRTPRDIIAKRPLRDGVIADPDLTEKMIKYFIQKVAPKNWFFKPRIVIGVPSCITKVEENAVIDSAYKAGARTVKVIAESLAAAIGAGIPIVEPAGHMICDIGGGTTEISVISLKGMVVTRAIRIGGDEFDEAIMRHIRNVHNLIIGDQTAERLKIEIGNASPERTIEKVEIKGNDAITGLPRRFEVDSVEIREALMPSISQIVDEVKKTLSETPPELAADIVERGIVMSGGGALLKGLPKLIAKETGVPVILAEKPLECVAIGSGTYFETMMNSRESSDSVYESLNL</sequence>
<organism evidence="7">
    <name type="scientific">bioreactor metagenome</name>
    <dbReference type="NCBI Taxonomy" id="1076179"/>
    <lineage>
        <taxon>unclassified sequences</taxon>
        <taxon>metagenomes</taxon>
        <taxon>ecological metagenomes</taxon>
    </lineage>
</organism>
<accession>A0A644TJ61</accession>
<dbReference type="InterPro" id="IPR043129">
    <property type="entry name" value="ATPase_NBD"/>
</dbReference>
<dbReference type="PRINTS" id="PR01652">
    <property type="entry name" value="SHAPEPROTEIN"/>
</dbReference>
<comment type="caution">
    <text evidence="7">The sequence shown here is derived from an EMBL/GenBank/DDBJ whole genome shotgun (WGS) entry which is preliminary data.</text>
</comment>
<proteinExistence type="inferred from homology"/>
<comment type="similarity">
    <text evidence="6">Belongs to the FtsA/MreB family.</text>
</comment>
<keyword evidence="3" id="KW-0547">Nucleotide-binding</keyword>
<comment type="subcellular location">
    <subcellularLocation>
        <location evidence="1">Cytoplasm</location>
    </subcellularLocation>
</comment>
<dbReference type="AlphaFoldDB" id="A0A644TJ61"/>
<reference evidence="7" key="1">
    <citation type="submission" date="2019-08" db="EMBL/GenBank/DDBJ databases">
        <authorList>
            <person name="Kucharzyk K."/>
            <person name="Murdoch R.W."/>
            <person name="Higgins S."/>
            <person name="Loffler F."/>
        </authorList>
    </citation>
    <scope>NUCLEOTIDE SEQUENCE</scope>
</reference>
<dbReference type="NCBIfam" id="TIGR00904">
    <property type="entry name" value="mreB"/>
    <property type="match status" value="1"/>
</dbReference>
<dbReference type="HAMAP" id="MF_02207">
    <property type="entry name" value="MreB"/>
    <property type="match status" value="1"/>
</dbReference>
<name>A0A644TJ61_9ZZZZ</name>
<dbReference type="GO" id="GO:0000902">
    <property type="term" value="P:cell morphogenesis"/>
    <property type="evidence" value="ECO:0007669"/>
    <property type="project" value="InterPro"/>
</dbReference>
<dbReference type="GO" id="GO:0005524">
    <property type="term" value="F:ATP binding"/>
    <property type="evidence" value="ECO:0007669"/>
    <property type="project" value="UniProtKB-KW"/>
</dbReference>
<gene>
    <name evidence="7" type="primary">mreB_6</name>
    <name evidence="7" type="ORF">SDC9_12145</name>
</gene>
<keyword evidence="2" id="KW-0963">Cytoplasm</keyword>
<dbReference type="GO" id="GO:0005737">
    <property type="term" value="C:cytoplasm"/>
    <property type="evidence" value="ECO:0007669"/>
    <property type="project" value="UniProtKB-SubCell"/>
</dbReference>
<dbReference type="InterPro" id="IPR004753">
    <property type="entry name" value="MreB"/>
</dbReference>
<evidence type="ECO:0000313" key="7">
    <source>
        <dbReference type="EMBL" id="MPL66467.1"/>
    </source>
</evidence>
<keyword evidence="4" id="KW-0067">ATP-binding</keyword>
<keyword evidence="5" id="KW-0133">Cell shape</keyword>
<dbReference type="CDD" id="cd10225">
    <property type="entry name" value="ASKHA_NBD_MreB-like"/>
    <property type="match status" value="1"/>
</dbReference>
<dbReference type="SUPFAM" id="SSF53067">
    <property type="entry name" value="Actin-like ATPase domain"/>
    <property type="match status" value="2"/>
</dbReference>
<dbReference type="GO" id="GO:0008360">
    <property type="term" value="P:regulation of cell shape"/>
    <property type="evidence" value="ECO:0007669"/>
    <property type="project" value="UniProtKB-KW"/>
</dbReference>
<dbReference type="PANTHER" id="PTHR42749:SF1">
    <property type="entry name" value="CELL SHAPE-DETERMINING PROTEIN MREB"/>
    <property type="match status" value="1"/>
</dbReference>
<evidence type="ECO:0000256" key="2">
    <source>
        <dbReference type="ARBA" id="ARBA00022490"/>
    </source>
</evidence>
<evidence type="ECO:0000256" key="5">
    <source>
        <dbReference type="ARBA" id="ARBA00022960"/>
    </source>
</evidence>
<dbReference type="InterPro" id="IPR056546">
    <property type="entry name" value="MreB_MamK-like"/>
</dbReference>
<evidence type="ECO:0000256" key="3">
    <source>
        <dbReference type="ARBA" id="ARBA00022741"/>
    </source>
</evidence>
<evidence type="ECO:0000256" key="4">
    <source>
        <dbReference type="ARBA" id="ARBA00022840"/>
    </source>
</evidence>
<dbReference type="PANTHER" id="PTHR42749">
    <property type="entry name" value="CELL SHAPE-DETERMINING PROTEIN MREB"/>
    <property type="match status" value="1"/>
</dbReference>
<dbReference type="Pfam" id="PF06723">
    <property type="entry name" value="MreB_Mbl"/>
    <property type="match status" value="1"/>
</dbReference>
<dbReference type="Gene3D" id="3.30.420.40">
    <property type="match status" value="2"/>
</dbReference>
<evidence type="ECO:0000256" key="1">
    <source>
        <dbReference type="ARBA" id="ARBA00004496"/>
    </source>
</evidence>
<dbReference type="NCBIfam" id="NF010539">
    <property type="entry name" value="PRK13927.1"/>
    <property type="match status" value="1"/>
</dbReference>